<dbReference type="PANTHER" id="PTHR43767:SF1">
    <property type="entry name" value="NONRIBOSOMAL PEPTIDE SYNTHASE PES1 (EUROFUNG)-RELATED"/>
    <property type="match status" value="1"/>
</dbReference>
<keyword evidence="5" id="KW-1185">Reference proteome</keyword>
<dbReference type="Gene3D" id="3.40.50.12780">
    <property type="entry name" value="N-terminal domain of ligase-like"/>
    <property type="match status" value="1"/>
</dbReference>
<keyword evidence="1" id="KW-0812">Transmembrane</keyword>
<organism evidence="4 5">
    <name type="scientific">Nocardioides gansuensis</name>
    <dbReference type="NCBI Taxonomy" id="2138300"/>
    <lineage>
        <taxon>Bacteria</taxon>
        <taxon>Bacillati</taxon>
        <taxon>Actinomycetota</taxon>
        <taxon>Actinomycetes</taxon>
        <taxon>Propionibacteriales</taxon>
        <taxon>Nocardioidaceae</taxon>
        <taxon>Nocardioides</taxon>
    </lineage>
</organism>
<feature type="transmembrane region" description="Helical" evidence="1">
    <location>
        <begin position="579"/>
        <end position="597"/>
    </location>
</feature>
<dbReference type="InterPro" id="IPR009081">
    <property type="entry name" value="PP-bd_ACP"/>
</dbReference>
<comment type="caution">
    <text evidence="4">The sequence shown here is derived from an EMBL/GenBank/DDBJ whole genome shotgun (WGS) entry which is preliminary data.</text>
</comment>
<feature type="transmembrane region" description="Helical" evidence="1">
    <location>
        <begin position="789"/>
        <end position="808"/>
    </location>
</feature>
<keyword evidence="1" id="KW-1133">Transmembrane helix</keyword>
<name>A0A2T8FFT3_9ACTN</name>
<evidence type="ECO:0000313" key="5">
    <source>
        <dbReference type="Proteomes" id="UP000246018"/>
    </source>
</evidence>
<dbReference type="Pfam" id="PF00501">
    <property type="entry name" value="AMP-binding"/>
    <property type="match status" value="1"/>
</dbReference>
<dbReference type="SUPFAM" id="SSF56801">
    <property type="entry name" value="Acetyl-CoA synthetase-like"/>
    <property type="match status" value="1"/>
</dbReference>
<feature type="transmembrane region" description="Helical" evidence="1">
    <location>
        <begin position="741"/>
        <end position="758"/>
    </location>
</feature>
<protein>
    <submittedName>
        <fullName evidence="4">AMP-dependent synthetase</fullName>
    </submittedName>
</protein>
<feature type="transmembrane region" description="Helical" evidence="1">
    <location>
        <begin position="617"/>
        <end position="640"/>
    </location>
</feature>
<dbReference type="Pfam" id="PF00550">
    <property type="entry name" value="PP-binding"/>
    <property type="match status" value="1"/>
</dbReference>
<dbReference type="EMBL" id="QDGZ01000001">
    <property type="protein sequence ID" value="PVG84564.1"/>
    <property type="molecule type" value="Genomic_DNA"/>
</dbReference>
<feature type="transmembrane region" description="Helical" evidence="1">
    <location>
        <begin position="764"/>
        <end position="782"/>
    </location>
</feature>
<evidence type="ECO:0000259" key="2">
    <source>
        <dbReference type="Pfam" id="PF00501"/>
    </source>
</evidence>
<dbReference type="OrthoDB" id="8445630at2"/>
<dbReference type="InterPro" id="IPR050237">
    <property type="entry name" value="ATP-dep_AMP-bd_enzyme"/>
</dbReference>
<feature type="domain" description="Carrier" evidence="3">
    <location>
        <begin position="489"/>
        <end position="530"/>
    </location>
</feature>
<dbReference type="InterPro" id="IPR000873">
    <property type="entry name" value="AMP-dep_synth/lig_dom"/>
</dbReference>
<evidence type="ECO:0000259" key="3">
    <source>
        <dbReference type="Pfam" id="PF00550"/>
    </source>
</evidence>
<dbReference type="InterPro" id="IPR036736">
    <property type="entry name" value="ACP-like_sf"/>
</dbReference>
<dbReference type="RefSeq" id="WP_116570697.1">
    <property type="nucleotide sequence ID" value="NZ_QDGZ01000001.1"/>
</dbReference>
<keyword evidence="1" id="KW-0472">Membrane</keyword>
<feature type="transmembrane region" description="Helical" evidence="1">
    <location>
        <begin position="660"/>
        <end position="681"/>
    </location>
</feature>
<feature type="transmembrane region" description="Helical" evidence="1">
    <location>
        <begin position="814"/>
        <end position="834"/>
    </location>
</feature>
<dbReference type="SUPFAM" id="SSF47336">
    <property type="entry name" value="ACP-like"/>
    <property type="match status" value="1"/>
</dbReference>
<dbReference type="InterPro" id="IPR042099">
    <property type="entry name" value="ANL_N_sf"/>
</dbReference>
<reference evidence="4 5" key="1">
    <citation type="submission" date="2018-04" db="EMBL/GenBank/DDBJ databases">
        <title>Genome of Nocardioides gansuensis WSJ-1.</title>
        <authorList>
            <person name="Wu S."/>
            <person name="Wang G."/>
        </authorList>
    </citation>
    <scope>NUCLEOTIDE SEQUENCE [LARGE SCALE GENOMIC DNA]</scope>
    <source>
        <strain evidence="4 5">WSJ-1</strain>
    </source>
</reference>
<accession>A0A2T8FFT3</accession>
<proteinExistence type="predicted"/>
<evidence type="ECO:0000256" key="1">
    <source>
        <dbReference type="SAM" id="Phobius"/>
    </source>
</evidence>
<dbReference type="PANTHER" id="PTHR43767">
    <property type="entry name" value="LONG-CHAIN-FATTY-ACID--COA LIGASE"/>
    <property type="match status" value="1"/>
</dbReference>
<evidence type="ECO:0000313" key="4">
    <source>
        <dbReference type="EMBL" id="PVG84564.1"/>
    </source>
</evidence>
<dbReference type="Proteomes" id="UP000246018">
    <property type="component" value="Unassembled WGS sequence"/>
</dbReference>
<dbReference type="AlphaFoldDB" id="A0A2T8FFT3"/>
<feature type="transmembrane region" description="Helical" evidence="1">
    <location>
        <begin position="717"/>
        <end position="734"/>
    </location>
</feature>
<sequence length="851" mass="90181">MTVPVHAASRQAAFPAAAPLVAHLASFGDRPALLGRGAGDGLSYAGLARRVAAVAAAYAGTRRLVLLTPRNDADSVVEYLGALAADQVVLLADEAAAPALESAWQPDALAGPEGRRWLRDGSAHSLHPDLTLLLSTSGSTGSPKLVRLSRDNLVANAAAIADSLGIRSTDVAATTLPLHYCYGLSVLHSHLLRGAALLLTERSVVDECFWDDVRTHGVTTLPGVPHTFELLERTGFADRVLPSLRCLTQAGGRMAPARVRAFAELGQRRGFDLFVMYGATEATARMAVLPADLATTAPTSIGLPLPGTSFSLAPVEGAEPGVGELVFHGPNVMLGYAELAADLALGATVDHLRTGDLARQRPDGLWEVVGRTRRIAKVCGLRVDLDRLERTLAARGTVVACADGDDRVVVGVVAGARPVDPVSIAADAAGASGLAVTGVHVEVLDDLPRLPNGKVDYRALAGLGQLAGRVGAGAERRIEASARVSATDVAALYARLLGRPEARPTDSFLGLGGDSLSYVEVSIQLERLLGHLPAGWPAMPAAALVDTPRPEPRRGRLLETNVLMRAVAIITIVGTHANLFALLGGAHLLLAVAGFNLGRFQLAPQAGSARVAGLARAALRVAVPSMAFIGVVAAFSDQIGWRQAMLLTQFTEWAWSEPRWSYWFVEALVLDVLLLAALLAVPAVDRWSRRWSFGLPVALTVALLPTRYDWFGLPGDHMHRGYGVLWVITLGWAMSQARTTGQRWLVTLLSLAIVPGFFGGPSRHLYLVGGLLLLVWLPHVRVPAVVARLVGPVAGASLWIYLAHWQVYPHLEDRWPLLATLASLAVGVAAWWTVGAGMSRARRWLGRGATA</sequence>
<feature type="transmembrane region" description="Helical" evidence="1">
    <location>
        <begin position="693"/>
        <end position="711"/>
    </location>
</feature>
<gene>
    <name evidence="4" type="ORF">DDE18_02875</name>
</gene>
<dbReference type="Gene3D" id="1.10.1200.10">
    <property type="entry name" value="ACP-like"/>
    <property type="match status" value="1"/>
</dbReference>
<feature type="domain" description="AMP-dependent synthetase/ligase" evidence="2">
    <location>
        <begin position="73"/>
        <end position="336"/>
    </location>
</feature>